<dbReference type="SMART" id="SM00966">
    <property type="entry name" value="SpoVT_AbrB"/>
    <property type="match status" value="1"/>
</dbReference>
<sequence length="335" mass="37040">MEIRKVQVTGGSSYIVSLPKEWVKTSGIQKNDPVGLIVQPDGTLLVTPKITPEVAQREKRFEVSAATDQTFIFRCLIGAYIAGYTTITLFAQARLPPQIRIQVRQFTQMAIGQEVVDETETSITIKDLLSPAEMPFQNTIKRMGVLVRGMHQDGVEALTTGNRRLAEDVLTRDNDIDRLHWLVARQTHLVLADPNLSRKMEVSPSMVMSYFLISRIIERIGDHATRVAKNALLLIDDGATGTVTGMVREASATSQTLFDQALRSLFSQDLEAANETLKRLPDLEKQARAINEVAMQFDAATATAVVSLSDSIRRTGEYSGDICETVINHLINEGA</sequence>
<proteinExistence type="predicted"/>
<dbReference type="GO" id="GO:0030643">
    <property type="term" value="P:intracellular phosphate ion homeostasis"/>
    <property type="evidence" value="ECO:0007669"/>
    <property type="project" value="InterPro"/>
</dbReference>
<protein>
    <submittedName>
        <fullName evidence="2">Phosphate uptake regulator PhoU</fullName>
    </submittedName>
</protein>
<dbReference type="GO" id="GO:0045936">
    <property type="term" value="P:negative regulation of phosphate metabolic process"/>
    <property type="evidence" value="ECO:0007669"/>
    <property type="project" value="InterPro"/>
</dbReference>
<evidence type="ECO:0000313" key="3">
    <source>
        <dbReference type="Proteomes" id="UP001042704"/>
    </source>
</evidence>
<dbReference type="SUPFAM" id="SSF109755">
    <property type="entry name" value="PhoU-like"/>
    <property type="match status" value="1"/>
</dbReference>
<dbReference type="AlphaFoldDB" id="A0A8A3S9C3"/>
<dbReference type="KEGG" id="maqe:RJ40_12240"/>
<dbReference type="Pfam" id="PF01895">
    <property type="entry name" value="PhoU"/>
    <property type="match status" value="1"/>
</dbReference>
<dbReference type="Gene3D" id="1.20.58.220">
    <property type="entry name" value="Phosphate transport system protein phou homolog 2, domain 2"/>
    <property type="match status" value="1"/>
</dbReference>
<dbReference type="RefSeq" id="WP_265581155.1">
    <property type="nucleotide sequence ID" value="NZ_CP036172.1"/>
</dbReference>
<feature type="domain" description="SpoVT-AbrB" evidence="1">
    <location>
        <begin position="8"/>
        <end position="54"/>
    </location>
</feature>
<organism evidence="2 3">
    <name type="scientific">Methanofollis aquaemaris</name>
    <dbReference type="NCBI Taxonomy" id="126734"/>
    <lineage>
        <taxon>Archaea</taxon>
        <taxon>Methanobacteriati</taxon>
        <taxon>Methanobacteriota</taxon>
        <taxon>Stenosarchaea group</taxon>
        <taxon>Methanomicrobia</taxon>
        <taxon>Methanomicrobiales</taxon>
        <taxon>Methanomicrobiaceae</taxon>
        <taxon>Methanofollis</taxon>
    </lineage>
</organism>
<reference evidence="2" key="2">
    <citation type="submission" date="2019-02" db="EMBL/GenBank/DDBJ databases">
        <authorList>
            <person name="Chen S.-C."/>
            <person name="Chien H.-H."/>
            <person name="Lai M.-C."/>
        </authorList>
    </citation>
    <scope>NUCLEOTIDE SEQUENCE</scope>
    <source>
        <strain evidence="2">N2F9704</strain>
    </source>
</reference>
<name>A0A8A3S9C3_9EURY</name>
<evidence type="ECO:0000313" key="2">
    <source>
        <dbReference type="EMBL" id="QSZ68210.1"/>
    </source>
</evidence>
<dbReference type="GeneID" id="76425150"/>
<dbReference type="PANTHER" id="PTHR42930:SF2">
    <property type="entry name" value="PHOU DOMAIN-CONTAINING PROTEIN"/>
    <property type="match status" value="1"/>
</dbReference>
<dbReference type="InterPro" id="IPR007159">
    <property type="entry name" value="SpoVT-AbrB_dom"/>
</dbReference>
<dbReference type="GO" id="GO:0003677">
    <property type="term" value="F:DNA binding"/>
    <property type="evidence" value="ECO:0007669"/>
    <property type="project" value="InterPro"/>
</dbReference>
<dbReference type="Pfam" id="PF04014">
    <property type="entry name" value="MazE_antitoxin"/>
    <property type="match status" value="1"/>
</dbReference>
<dbReference type="Proteomes" id="UP001042704">
    <property type="component" value="Chromosome"/>
</dbReference>
<dbReference type="InterPro" id="IPR028366">
    <property type="entry name" value="PhoU"/>
</dbReference>
<gene>
    <name evidence="2" type="ORF">RJ40_12240</name>
</gene>
<dbReference type="InterPro" id="IPR038078">
    <property type="entry name" value="PhoU-like_sf"/>
</dbReference>
<dbReference type="InterPro" id="IPR026022">
    <property type="entry name" value="PhoU_dom"/>
</dbReference>
<keyword evidence="3" id="KW-1185">Reference proteome</keyword>
<accession>A0A8A3S9C3</accession>
<dbReference type="EMBL" id="CP036172">
    <property type="protein sequence ID" value="QSZ68210.1"/>
    <property type="molecule type" value="Genomic_DNA"/>
</dbReference>
<reference evidence="2" key="1">
    <citation type="journal article" date="2001" name="Int. J. Syst. Evol. Microbiol.">
        <title>Methanofollis aquaemaris sp. nov., a methanogen isolated from an aquaculture fish pond.</title>
        <authorList>
            <person name="Lai M.C."/>
            <person name="Chen S.C."/>
        </authorList>
    </citation>
    <scope>NUCLEOTIDE SEQUENCE</scope>
    <source>
        <strain evidence="2">N2F9704</strain>
    </source>
</reference>
<evidence type="ECO:0000259" key="1">
    <source>
        <dbReference type="SMART" id="SM00966"/>
    </source>
</evidence>
<dbReference type="PANTHER" id="PTHR42930">
    <property type="entry name" value="PHOSPHATE-SPECIFIC TRANSPORT SYSTEM ACCESSORY PROTEIN PHOU"/>
    <property type="match status" value="1"/>
</dbReference>